<keyword evidence="4 10" id="KW-0747">Spliceosome</keyword>
<dbReference type="InterPro" id="IPR034100">
    <property type="entry name" value="Sm_F"/>
</dbReference>
<dbReference type="GO" id="GO:0005685">
    <property type="term" value="C:U1 snRNP"/>
    <property type="evidence" value="ECO:0007669"/>
    <property type="project" value="TreeGrafter"/>
</dbReference>
<evidence type="ECO:0000256" key="7">
    <source>
        <dbReference type="ARBA" id="ARBA00023242"/>
    </source>
</evidence>
<dbReference type="Gene3D" id="2.30.30.100">
    <property type="match status" value="1"/>
</dbReference>
<sequence>MSVQPVNPRPFLNDLTGKAVQVRLKWGLDYKGYLVSVDNYMNLQLANTEEFQNDKSNGALGEVFIRICRNYLISSSCNNVLWLKQSDDVPNQAKEEEMEQ</sequence>
<dbReference type="GO" id="GO:0000398">
    <property type="term" value="P:mRNA splicing, via spliceosome"/>
    <property type="evidence" value="ECO:0007669"/>
    <property type="project" value="InterPro"/>
</dbReference>
<dbReference type="InterPro" id="IPR001163">
    <property type="entry name" value="Sm_dom_euk/arc"/>
</dbReference>
<dbReference type="PANTHER" id="PTHR11021">
    <property type="entry name" value="SMALL NUCLEAR RIBONUCLEOPROTEIN F SNRNP-F"/>
    <property type="match status" value="1"/>
</dbReference>
<comment type="subcellular location">
    <subcellularLocation>
        <location evidence="1 10">Nucleus</location>
    </subcellularLocation>
</comment>
<dbReference type="GO" id="GO:0034715">
    <property type="term" value="C:pICln-Sm protein complex"/>
    <property type="evidence" value="ECO:0007669"/>
    <property type="project" value="TreeGrafter"/>
</dbReference>
<comment type="similarity">
    <text evidence="2 10">Belongs to the snRNP Sm proteins family. SmF/LSm6 subfamily.</text>
</comment>
<dbReference type="CDD" id="cd01722">
    <property type="entry name" value="Sm_F"/>
    <property type="match status" value="1"/>
</dbReference>
<evidence type="ECO:0000256" key="10">
    <source>
        <dbReference type="PIRNR" id="PIRNR006609"/>
    </source>
</evidence>
<evidence type="ECO:0000313" key="13">
    <source>
        <dbReference type="Proteomes" id="UP000305362"/>
    </source>
</evidence>
<evidence type="ECO:0000256" key="4">
    <source>
        <dbReference type="ARBA" id="ARBA00022728"/>
    </source>
</evidence>
<accession>A0AB74KAD2</accession>
<dbReference type="InterPro" id="IPR047575">
    <property type="entry name" value="Sm"/>
</dbReference>
<evidence type="ECO:0000256" key="3">
    <source>
        <dbReference type="ARBA" id="ARBA00022664"/>
    </source>
</evidence>
<evidence type="ECO:0000256" key="5">
    <source>
        <dbReference type="ARBA" id="ARBA00022884"/>
    </source>
</evidence>
<comment type="caution">
    <text evidence="12">The sequence shown here is derived from an EMBL/GenBank/DDBJ whole genome shotgun (WGS) entry which is preliminary data.</text>
</comment>
<dbReference type="InterPro" id="IPR010920">
    <property type="entry name" value="LSM_dom_sf"/>
</dbReference>
<dbReference type="Pfam" id="PF01423">
    <property type="entry name" value="LSM"/>
    <property type="match status" value="1"/>
</dbReference>
<evidence type="ECO:0000256" key="8">
    <source>
        <dbReference type="ARBA" id="ARBA00023274"/>
    </source>
</evidence>
<keyword evidence="6 10" id="KW-0508">mRNA splicing</keyword>
<dbReference type="SMART" id="SM00651">
    <property type="entry name" value="Sm"/>
    <property type="match status" value="1"/>
</dbReference>
<dbReference type="GO" id="GO:0071013">
    <property type="term" value="C:catalytic step 2 spliceosome"/>
    <property type="evidence" value="ECO:0007669"/>
    <property type="project" value="TreeGrafter"/>
</dbReference>
<dbReference type="AlphaFoldDB" id="A0AB74KAD2"/>
<proteinExistence type="inferred from homology"/>
<keyword evidence="5 10" id="KW-0694">RNA-binding</keyword>
<evidence type="ECO:0000256" key="6">
    <source>
        <dbReference type="ARBA" id="ARBA00023187"/>
    </source>
</evidence>
<evidence type="ECO:0000259" key="11">
    <source>
        <dbReference type="PROSITE" id="PS52002"/>
    </source>
</evidence>
<evidence type="ECO:0000256" key="1">
    <source>
        <dbReference type="ARBA" id="ARBA00004123"/>
    </source>
</evidence>
<organism evidence="12 13">
    <name type="scientific">Wallemia mellicola</name>
    <dbReference type="NCBI Taxonomy" id="1708541"/>
    <lineage>
        <taxon>Eukaryota</taxon>
        <taxon>Fungi</taxon>
        <taxon>Dikarya</taxon>
        <taxon>Basidiomycota</taxon>
        <taxon>Wallemiomycotina</taxon>
        <taxon>Wallemiomycetes</taxon>
        <taxon>Wallemiales</taxon>
        <taxon>Wallemiaceae</taxon>
        <taxon>Wallemia</taxon>
    </lineage>
</organism>
<dbReference type="PANTHER" id="PTHR11021:SF0">
    <property type="entry name" value="SMALL NUCLEAR RIBONUCLEOPROTEIN F"/>
    <property type="match status" value="1"/>
</dbReference>
<name>A0AB74KAD2_9BASI</name>
<dbReference type="SUPFAM" id="SSF50182">
    <property type="entry name" value="Sm-like ribonucleoproteins"/>
    <property type="match status" value="1"/>
</dbReference>
<gene>
    <name evidence="12" type="ORF">E3Q03_03382</name>
</gene>
<keyword evidence="7 10" id="KW-0539">Nucleus</keyword>
<dbReference type="GO" id="GO:0003723">
    <property type="term" value="F:RNA binding"/>
    <property type="evidence" value="ECO:0007669"/>
    <property type="project" value="UniProtKB-UniRule"/>
</dbReference>
<protein>
    <recommendedName>
        <fullName evidence="9">Sm protein F</fullName>
    </recommendedName>
</protein>
<evidence type="ECO:0000256" key="9">
    <source>
        <dbReference type="ARBA" id="ARBA00030144"/>
    </source>
</evidence>
<dbReference type="PROSITE" id="PS52002">
    <property type="entry name" value="SM"/>
    <property type="match status" value="1"/>
</dbReference>
<feature type="domain" description="Sm" evidence="11">
    <location>
        <begin position="7"/>
        <end position="79"/>
    </location>
</feature>
<evidence type="ECO:0000313" key="12">
    <source>
        <dbReference type="EMBL" id="TIC60213.1"/>
    </source>
</evidence>
<evidence type="ECO:0000256" key="2">
    <source>
        <dbReference type="ARBA" id="ARBA00007927"/>
    </source>
</evidence>
<keyword evidence="8 10" id="KW-0687">Ribonucleoprotein</keyword>
<dbReference type="PIRSF" id="PIRSF006609">
    <property type="entry name" value="snRNP_SmF"/>
    <property type="match status" value="1"/>
</dbReference>
<dbReference type="EMBL" id="SPRV01000045">
    <property type="protein sequence ID" value="TIC60213.1"/>
    <property type="molecule type" value="Genomic_DNA"/>
</dbReference>
<dbReference type="InterPro" id="IPR016487">
    <property type="entry name" value="Lsm6/sSmF"/>
</dbReference>
<dbReference type="Proteomes" id="UP000305362">
    <property type="component" value="Unassembled WGS sequence"/>
</dbReference>
<keyword evidence="3 10" id="KW-0507">mRNA processing</keyword>
<reference evidence="12 13" key="1">
    <citation type="submission" date="2019-03" db="EMBL/GenBank/DDBJ databases">
        <title>Sequencing 25 genomes of Wallemia mellicola.</title>
        <authorList>
            <person name="Gostincar C."/>
        </authorList>
    </citation>
    <scope>NUCLEOTIDE SEQUENCE [LARGE SCALE GENOMIC DNA]</scope>
    <source>
        <strain evidence="12 13">EXF-1277</strain>
    </source>
</reference>